<evidence type="ECO:0000313" key="7">
    <source>
        <dbReference type="Proteomes" id="UP000295509"/>
    </source>
</evidence>
<evidence type="ECO:0000256" key="4">
    <source>
        <dbReference type="SAM" id="MobiDB-lite"/>
    </source>
</evidence>
<evidence type="ECO:0000256" key="3">
    <source>
        <dbReference type="ARBA" id="ARBA00023163"/>
    </source>
</evidence>
<dbReference type="PROSITE" id="PS01124">
    <property type="entry name" value="HTH_ARAC_FAMILY_2"/>
    <property type="match status" value="1"/>
</dbReference>
<evidence type="ECO:0000256" key="2">
    <source>
        <dbReference type="ARBA" id="ARBA00023125"/>
    </source>
</evidence>
<feature type="region of interest" description="Disordered" evidence="4">
    <location>
        <begin position="1"/>
        <end position="23"/>
    </location>
</feature>
<accession>A0A4R8LW29</accession>
<sequence length="303" mass="33173">MTCRTPDRPDEIRLEQGNDDGQPDVLYAARSPGESGIELAQLRFAGGMLAAGCASRHTLMFDLGGERGPISCRIGNRSLVHVSLPGNIAICPADIEFHGETRNSSRYLLLSIPKHSLAFFAAERAGSPCTLNAVLSGYDAQLLAAAGQLADEAAAGFSSGPSYWNELTDVLYGRLFQNYLFAAERSVDRTALEPRVMARINAYVTAHLCEPIDVDTIAAVAGKGRFHFPRIFRRSVGMSPYQYLVQLRLRHAIKMIRESEMSLVEIAAATGFVDQSHLCRWVKRVYGATPTQFAKLLAQPRAN</sequence>
<dbReference type="OrthoDB" id="3631840at2"/>
<feature type="domain" description="HTH araC/xylS-type" evidence="5">
    <location>
        <begin position="198"/>
        <end position="296"/>
    </location>
</feature>
<dbReference type="AlphaFoldDB" id="A0A4R8LW29"/>
<dbReference type="Pfam" id="PF12833">
    <property type="entry name" value="HTH_18"/>
    <property type="match status" value="1"/>
</dbReference>
<keyword evidence="7" id="KW-1185">Reference proteome</keyword>
<name>A0A4R8LW29_9BURK</name>
<dbReference type="Gene3D" id="1.10.10.60">
    <property type="entry name" value="Homeodomain-like"/>
    <property type="match status" value="1"/>
</dbReference>
<dbReference type="SUPFAM" id="SSF46689">
    <property type="entry name" value="Homeodomain-like"/>
    <property type="match status" value="2"/>
</dbReference>
<reference evidence="6 7" key="1">
    <citation type="submission" date="2019-03" db="EMBL/GenBank/DDBJ databases">
        <title>Genomic Encyclopedia of Type Strains, Phase III (KMG-III): the genomes of soil and plant-associated and newly described type strains.</title>
        <authorList>
            <person name="Whitman W."/>
        </authorList>
    </citation>
    <scope>NUCLEOTIDE SEQUENCE [LARGE SCALE GENOMIC DNA]</scope>
    <source>
        <strain evidence="6 7">LMG 29544</strain>
    </source>
</reference>
<keyword evidence="3" id="KW-0804">Transcription</keyword>
<keyword evidence="1" id="KW-0805">Transcription regulation</keyword>
<dbReference type="InterPro" id="IPR050204">
    <property type="entry name" value="AraC_XylS_family_regulators"/>
</dbReference>
<keyword evidence="2" id="KW-0238">DNA-binding</keyword>
<dbReference type="InterPro" id="IPR018062">
    <property type="entry name" value="HTH_AraC-typ_CS"/>
</dbReference>
<evidence type="ECO:0000259" key="5">
    <source>
        <dbReference type="PROSITE" id="PS01124"/>
    </source>
</evidence>
<evidence type="ECO:0000313" key="6">
    <source>
        <dbReference type="EMBL" id="TDY50997.1"/>
    </source>
</evidence>
<dbReference type="InterPro" id="IPR018060">
    <property type="entry name" value="HTH_AraC"/>
</dbReference>
<feature type="compositionally biased region" description="Basic and acidic residues" evidence="4">
    <location>
        <begin position="1"/>
        <end position="16"/>
    </location>
</feature>
<evidence type="ECO:0000256" key="1">
    <source>
        <dbReference type="ARBA" id="ARBA00023015"/>
    </source>
</evidence>
<dbReference type="PROSITE" id="PS00041">
    <property type="entry name" value="HTH_ARAC_FAMILY_1"/>
    <property type="match status" value="1"/>
</dbReference>
<gene>
    <name evidence="6" type="ORF">BX592_108234</name>
</gene>
<dbReference type="Proteomes" id="UP000295509">
    <property type="component" value="Unassembled WGS sequence"/>
</dbReference>
<dbReference type="SMART" id="SM00342">
    <property type="entry name" value="HTH_ARAC"/>
    <property type="match status" value="1"/>
</dbReference>
<dbReference type="InterPro" id="IPR009057">
    <property type="entry name" value="Homeodomain-like_sf"/>
</dbReference>
<dbReference type="PANTHER" id="PTHR46796">
    <property type="entry name" value="HTH-TYPE TRANSCRIPTIONAL ACTIVATOR RHAS-RELATED"/>
    <property type="match status" value="1"/>
</dbReference>
<comment type="caution">
    <text evidence="6">The sequence shown here is derived from an EMBL/GenBank/DDBJ whole genome shotgun (WGS) entry which is preliminary data.</text>
</comment>
<dbReference type="EMBL" id="SORE01000008">
    <property type="protein sequence ID" value="TDY50997.1"/>
    <property type="molecule type" value="Genomic_DNA"/>
</dbReference>
<dbReference type="PANTHER" id="PTHR46796:SF14">
    <property type="entry name" value="TRANSCRIPTIONAL REGULATORY PROTEIN"/>
    <property type="match status" value="1"/>
</dbReference>
<proteinExistence type="predicted"/>
<dbReference type="GO" id="GO:0043565">
    <property type="term" value="F:sequence-specific DNA binding"/>
    <property type="evidence" value="ECO:0007669"/>
    <property type="project" value="InterPro"/>
</dbReference>
<protein>
    <submittedName>
        <fullName evidence="6">AraC family transcriptional regulator</fullName>
    </submittedName>
</protein>
<organism evidence="6 7">
    <name type="scientific">Paraburkholderia rhizosphaerae</name>
    <dbReference type="NCBI Taxonomy" id="480658"/>
    <lineage>
        <taxon>Bacteria</taxon>
        <taxon>Pseudomonadati</taxon>
        <taxon>Pseudomonadota</taxon>
        <taxon>Betaproteobacteria</taxon>
        <taxon>Burkholderiales</taxon>
        <taxon>Burkholderiaceae</taxon>
        <taxon>Paraburkholderia</taxon>
    </lineage>
</organism>
<dbReference type="GO" id="GO:0003700">
    <property type="term" value="F:DNA-binding transcription factor activity"/>
    <property type="evidence" value="ECO:0007669"/>
    <property type="project" value="InterPro"/>
</dbReference>